<dbReference type="Gene3D" id="3.40.1190.20">
    <property type="match status" value="1"/>
</dbReference>
<evidence type="ECO:0000256" key="4">
    <source>
        <dbReference type="ARBA" id="ARBA00022777"/>
    </source>
</evidence>
<dbReference type="InterPro" id="IPR029056">
    <property type="entry name" value="Ribokinase-like"/>
</dbReference>
<keyword evidence="5" id="KW-0067">ATP-binding</keyword>
<organism evidence="7 8">
    <name type="scientific">Alteromonas halophila</name>
    <dbReference type="NCBI Taxonomy" id="516698"/>
    <lineage>
        <taxon>Bacteria</taxon>
        <taxon>Pseudomonadati</taxon>
        <taxon>Pseudomonadota</taxon>
        <taxon>Gammaproteobacteria</taxon>
        <taxon>Alteromonadales</taxon>
        <taxon>Alteromonadaceae</taxon>
        <taxon>Alteromonas/Salinimonas group</taxon>
        <taxon>Alteromonas</taxon>
    </lineage>
</organism>
<evidence type="ECO:0000256" key="1">
    <source>
        <dbReference type="ARBA" id="ARBA00010688"/>
    </source>
</evidence>
<evidence type="ECO:0000313" key="7">
    <source>
        <dbReference type="EMBL" id="GGW93270.1"/>
    </source>
</evidence>
<sequence length="320" mass="34824">MTPSVAVFGESLFDMIQTEDGLFQPYIGGSPYNVARSFVRQGLVSHYLSPFSTDDFGDALYQSALDDGIRIPADFRSKKNTSLALVYKDPQGKPSYRLYRKGVADLDATASQLLSVLPSDISLFHTGSLALVPEMLDTLIPVIKQLKSQGVKISIDVNVRKGVEENHQQYIAAIWRFVEFADIVKVSDEDLELKGLTGKPEFHARAMLERMTDGIVVLTLGEGGSHLFTNDMHLTQPVISPDIMGDTVGAGDTYFSALVAYLLQRGGLSHTSSRETLSEALEYGAMAASLNVAQVGCHPPSQDEVQHALARLSQLQGSAE</sequence>
<gene>
    <name evidence="7" type="primary">scrK</name>
    <name evidence="7" type="ORF">GCM10007391_29480</name>
</gene>
<dbReference type="RefSeq" id="WP_189407812.1">
    <property type="nucleotide sequence ID" value="NZ_BMXP01000009.1"/>
</dbReference>
<evidence type="ECO:0000313" key="8">
    <source>
        <dbReference type="Proteomes" id="UP000631300"/>
    </source>
</evidence>
<evidence type="ECO:0000256" key="2">
    <source>
        <dbReference type="ARBA" id="ARBA00022679"/>
    </source>
</evidence>
<dbReference type="InterPro" id="IPR002173">
    <property type="entry name" value="Carboh/pur_kinase_PfkB_CS"/>
</dbReference>
<keyword evidence="8" id="KW-1185">Reference proteome</keyword>
<reference evidence="7" key="1">
    <citation type="journal article" date="2014" name="Int. J. Syst. Evol. Microbiol.">
        <title>Complete genome sequence of Corynebacterium casei LMG S-19264T (=DSM 44701T), isolated from a smear-ripened cheese.</title>
        <authorList>
            <consortium name="US DOE Joint Genome Institute (JGI-PGF)"/>
            <person name="Walter F."/>
            <person name="Albersmeier A."/>
            <person name="Kalinowski J."/>
            <person name="Ruckert C."/>
        </authorList>
    </citation>
    <scope>NUCLEOTIDE SEQUENCE</scope>
    <source>
        <strain evidence="7">KCTC 22164</strain>
    </source>
</reference>
<dbReference type="InterPro" id="IPR050306">
    <property type="entry name" value="PfkB_Carbo_kinase"/>
</dbReference>
<comment type="caution">
    <text evidence="7">The sequence shown here is derived from an EMBL/GenBank/DDBJ whole genome shotgun (WGS) entry which is preliminary data.</text>
</comment>
<evidence type="ECO:0000259" key="6">
    <source>
        <dbReference type="Pfam" id="PF00294"/>
    </source>
</evidence>
<accession>A0A918JPH8</accession>
<keyword evidence="4" id="KW-0418">Kinase</keyword>
<feature type="domain" description="Carbohydrate kinase PfkB" evidence="6">
    <location>
        <begin position="4"/>
        <end position="301"/>
    </location>
</feature>
<name>A0A918JPH8_9ALTE</name>
<evidence type="ECO:0000256" key="5">
    <source>
        <dbReference type="ARBA" id="ARBA00022840"/>
    </source>
</evidence>
<protein>
    <submittedName>
        <fullName evidence="7">Fructokinase</fullName>
    </submittedName>
</protein>
<dbReference type="EMBL" id="BMXP01000009">
    <property type="protein sequence ID" value="GGW93270.1"/>
    <property type="molecule type" value="Genomic_DNA"/>
</dbReference>
<evidence type="ECO:0000256" key="3">
    <source>
        <dbReference type="ARBA" id="ARBA00022741"/>
    </source>
</evidence>
<dbReference type="PROSITE" id="PS00584">
    <property type="entry name" value="PFKB_KINASES_2"/>
    <property type="match status" value="1"/>
</dbReference>
<keyword evidence="3" id="KW-0547">Nucleotide-binding</keyword>
<dbReference type="SUPFAM" id="SSF53613">
    <property type="entry name" value="Ribokinase-like"/>
    <property type="match status" value="1"/>
</dbReference>
<dbReference type="Pfam" id="PF00294">
    <property type="entry name" value="PfkB"/>
    <property type="match status" value="1"/>
</dbReference>
<keyword evidence="2" id="KW-0808">Transferase</keyword>
<dbReference type="CDD" id="cd01167">
    <property type="entry name" value="bac_FRK"/>
    <property type="match status" value="1"/>
</dbReference>
<dbReference type="PANTHER" id="PTHR43085:SF1">
    <property type="entry name" value="PSEUDOURIDINE KINASE-RELATED"/>
    <property type="match status" value="1"/>
</dbReference>
<dbReference type="GO" id="GO:0005524">
    <property type="term" value="F:ATP binding"/>
    <property type="evidence" value="ECO:0007669"/>
    <property type="project" value="UniProtKB-KW"/>
</dbReference>
<comment type="similarity">
    <text evidence="1">Belongs to the carbohydrate kinase PfkB family.</text>
</comment>
<dbReference type="GO" id="GO:0016301">
    <property type="term" value="F:kinase activity"/>
    <property type="evidence" value="ECO:0007669"/>
    <property type="project" value="UniProtKB-KW"/>
</dbReference>
<dbReference type="AlphaFoldDB" id="A0A918JPH8"/>
<dbReference type="Proteomes" id="UP000631300">
    <property type="component" value="Unassembled WGS sequence"/>
</dbReference>
<proteinExistence type="inferred from homology"/>
<dbReference type="InterPro" id="IPR011611">
    <property type="entry name" value="PfkB_dom"/>
</dbReference>
<reference evidence="7" key="2">
    <citation type="submission" date="2020-09" db="EMBL/GenBank/DDBJ databases">
        <authorList>
            <person name="Sun Q."/>
            <person name="Kim S."/>
        </authorList>
    </citation>
    <scope>NUCLEOTIDE SEQUENCE</scope>
    <source>
        <strain evidence="7">KCTC 22164</strain>
    </source>
</reference>
<dbReference type="PANTHER" id="PTHR43085">
    <property type="entry name" value="HEXOKINASE FAMILY MEMBER"/>
    <property type="match status" value="1"/>
</dbReference>